<dbReference type="PROSITE" id="PS50004">
    <property type="entry name" value="C2"/>
    <property type="match status" value="1"/>
</dbReference>
<dbReference type="PANTHER" id="PTHR15746">
    <property type="entry name" value="RAB11-RELATED"/>
    <property type="match status" value="1"/>
</dbReference>
<evidence type="ECO:0000256" key="2">
    <source>
        <dbReference type="ARBA" id="ARBA00022448"/>
    </source>
</evidence>
<feature type="region of interest" description="Disordered" evidence="7">
    <location>
        <begin position="246"/>
        <end position="301"/>
    </location>
</feature>
<feature type="domain" description="C2" evidence="8">
    <location>
        <begin position="1"/>
        <end position="115"/>
    </location>
</feature>
<evidence type="ECO:0000259" key="9">
    <source>
        <dbReference type="PROSITE" id="PS51511"/>
    </source>
</evidence>
<dbReference type="InterPro" id="IPR035892">
    <property type="entry name" value="C2_domain_sf"/>
</dbReference>
<accession>A0A7E4VBP7</accession>
<keyword evidence="3" id="KW-0597">Phosphoprotein</keyword>
<keyword evidence="10" id="KW-1185">Reference proteome</keyword>
<name>A0A7E4VBP7_PANRE</name>
<evidence type="ECO:0000256" key="7">
    <source>
        <dbReference type="SAM" id="MobiDB-lite"/>
    </source>
</evidence>
<dbReference type="GO" id="GO:0055037">
    <property type="term" value="C:recycling endosome"/>
    <property type="evidence" value="ECO:0007669"/>
    <property type="project" value="UniProtKB-SubCell"/>
</dbReference>
<proteinExistence type="predicted"/>
<dbReference type="InterPro" id="IPR037789">
    <property type="entry name" value="FIP_classI"/>
</dbReference>
<dbReference type="InterPro" id="IPR019018">
    <property type="entry name" value="Rab-bd_FIP-RBD"/>
</dbReference>
<evidence type="ECO:0000256" key="4">
    <source>
        <dbReference type="ARBA" id="ARBA00022753"/>
    </source>
</evidence>
<feature type="region of interest" description="Disordered" evidence="7">
    <location>
        <begin position="330"/>
        <end position="390"/>
    </location>
</feature>
<feature type="domain" description="FIP-RBD" evidence="9">
    <location>
        <begin position="374"/>
        <end position="436"/>
    </location>
</feature>
<dbReference type="Pfam" id="PF09457">
    <property type="entry name" value="RBD-FIP"/>
    <property type="match status" value="1"/>
</dbReference>
<dbReference type="GO" id="GO:0045055">
    <property type="term" value="P:regulated exocytosis"/>
    <property type="evidence" value="ECO:0007669"/>
    <property type="project" value="TreeGrafter"/>
</dbReference>
<evidence type="ECO:0000256" key="3">
    <source>
        <dbReference type="ARBA" id="ARBA00022553"/>
    </source>
</evidence>
<comment type="subcellular location">
    <subcellularLocation>
        <location evidence="1">Recycling endosome</location>
    </subcellularLocation>
</comment>
<feature type="region of interest" description="Disordered" evidence="7">
    <location>
        <begin position="206"/>
        <end position="225"/>
    </location>
</feature>
<dbReference type="GO" id="GO:0031267">
    <property type="term" value="F:small GTPase binding"/>
    <property type="evidence" value="ECO:0007669"/>
    <property type="project" value="InterPro"/>
</dbReference>
<protein>
    <submittedName>
        <fullName evidence="11">FIP-RBD domain-containing protein</fullName>
    </submittedName>
</protein>
<evidence type="ECO:0000256" key="6">
    <source>
        <dbReference type="SAM" id="Coils"/>
    </source>
</evidence>
<dbReference type="GO" id="GO:0015031">
    <property type="term" value="P:protein transport"/>
    <property type="evidence" value="ECO:0007669"/>
    <property type="project" value="UniProtKB-KW"/>
</dbReference>
<feature type="coiled-coil region" evidence="6">
    <location>
        <begin position="390"/>
        <end position="424"/>
    </location>
</feature>
<organism evidence="10 11">
    <name type="scientific">Panagrellus redivivus</name>
    <name type="common">Microworm</name>
    <dbReference type="NCBI Taxonomy" id="6233"/>
    <lineage>
        <taxon>Eukaryota</taxon>
        <taxon>Metazoa</taxon>
        <taxon>Ecdysozoa</taxon>
        <taxon>Nematoda</taxon>
        <taxon>Chromadorea</taxon>
        <taxon>Rhabditida</taxon>
        <taxon>Tylenchina</taxon>
        <taxon>Panagrolaimomorpha</taxon>
        <taxon>Panagrolaimoidea</taxon>
        <taxon>Panagrolaimidae</taxon>
        <taxon>Panagrellus</taxon>
    </lineage>
</organism>
<keyword evidence="4" id="KW-0967">Endosome</keyword>
<dbReference type="PANTHER" id="PTHR15746:SF23">
    <property type="entry name" value="RAB11 INTERACTING PROTEIN, ISOFORM A"/>
    <property type="match status" value="1"/>
</dbReference>
<keyword evidence="5" id="KW-0653">Protein transport</keyword>
<dbReference type="Gene3D" id="2.60.40.150">
    <property type="entry name" value="C2 domain"/>
    <property type="match status" value="1"/>
</dbReference>
<feature type="compositionally biased region" description="Polar residues" evidence="7">
    <location>
        <begin position="268"/>
        <end position="288"/>
    </location>
</feature>
<dbReference type="SUPFAM" id="SSF144270">
    <property type="entry name" value="Eferin C-derminal domain-like"/>
    <property type="match status" value="1"/>
</dbReference>
<dbReference type="WBParaSite" id="Pan_g18890.t2">
    <property type="protein sequence ID" value="Pan_g18890.t2"/>
    <property type="gene ID" value="Pan_g18890"/>
</dbReference>
<reference evidence="10" key="1">
    <citation type="journal article" date="2013" name="Genetics">
        <title>The draft genome and transcriptome of Panagrellus redivivus are shaped by the harsh demands of a free-living lifestyle.</title>
        <authorList>
            <person name="Srinivasan J."/>
            <person name="Dillman A.R."/>
            <person name="Macchietto M.G."/>
            <person name="Heikkinen L."/>
            <person name="Lakso M."/>
            <person name="Fracchia K.M."/>
            <person name="Antoshechkin I."/>
            <person name="Mortazavi A."/>
            <person name="Wong G."/>
            <person name="Sternberg P.W."/>
        </authorList>
    </citation>
    <scope>NUCLEOTIDE SEQUENCE [LARGE SCALE GENOMIC DNA]</scope>
    <source>
        <strain evidence="10">MT8872</strain>
    </source>
</reference>
<evidence type="ECO:0000313" key="10">
    <source>
        <dbReference type="Proteomes" id="UP000492821"/>
    </source>
</evidence>
<feature type="compositionally biased region" description="Low complexity" evidence="7">
    <location>
        <begin position="362"/>
        <end position="376"/>
    </location>
</feature>
<keyword evidence="2" id="KW-0813">Transport</keyword>
<keyword evidence="6" id="KW-0175">Coiled coil</keyword>
<evidence type="ECO:0000256" key="1">
    <source>
        <dbReference type="ARBA" id="ARBA00004172"/>
    </source>
</evidence>
<feature type="compositionally biased region" description="Polar residues" evidence="7">
    <location>
        <begin position="208"/>
        <end position="217"/>
    </location>
</feature>
<evidence type="ECO:0000259" key="8">
    <source>
        <dbReference type="PROSITE" id="PS50004"/>
    </source>
</evidence>
<dbReference type="SMART" id="SM00239">
    <property type="entry name" value="C2"/>
    <property type="match status" value="1"/>
</dbReference>
<evidence type="ECO:0000313" key="11">
    <source>
        <dbReference type="WBParaSite" id="Pan_g18890.t2"/>
    </source>
</evidence>
<feature type="compositionally biased region" description="Basic and acidic residues" evidence="7">
    <location>
        <begin position="336"/>
        <end position="353"/>
    </location>
</feature>
<sequence length="437" mass="48626">MDYESRMLKWNNLVVRVIRAETLQLKNHKNLDIYVSLVTGGKGCEFKSKVKTDVKTTTDGSAHWDESCEFQLSELENELQVSVCHKGKLGRTETLGSLNFDLSLFPQFQPPKCFKLTKKGSADKERGSLYLGFEFSNKVATSISSFSINTLGKVMKALMKFNLLPGESKLDKIKRKMHIGKRRPKDAQSLASVSLSRRSSFSSITSGLAFNSPSPNQMRRKDSFDDSVSLAPAFERKNSMRVNAFATLPRNSQQNPPALTIDMPSSREPVQTPQKGQLSPAPSMTSIRSEIPSGKQGFRSKMKERAEKLLHPHKHRKNSDVMDTGSLAGFNIGSPDNRRSLVSEGGGVKHREPQTNLSRPTSIASSSGFASLGSSGHNASPPMPNSNTSSEHLCQMIEHLKKENRQKEEKIKDLEGYLDKLLSRVIEKNPELLQTMK</sequence>
<dbReference type="Gene3D" id="1.20.5.2440">
    <property type="match status" value="1"/>
</dbReference>
<dbReference type="InterPro" id="IPR037245">
    <property type="entry name" value="FIP-RBD_C_sf"/>
</dbReference>
<dbReference type="SUPFAM" id="SSF49562">
    <property type="entry name" value="C2 domain (Calcium/lipid-binding domain, CaLB)"/>
    <property type="match status" value="1"/>
</dbReference>
<evidence type="ECO:0000256" key="5">
    <source>
        <dbReference type="ARBA" id="ARBA00022927"/>
    </source>
</evidence>
<dbReference type="InterPro" id="IPR000008">
    <property type="entry name" value="C2_dom"/>
</dbReference>
<dbReference type="Pfam" id="PF00168">
    <property type="entry name" value="C2"/>
    <property type="match status" value="1"/>
</dbReference>
<dbReference type="AlphaFoldDB" id="A0A7E4VBP7"/>
<dbReference type="Proteomes" id="UP000492821">
    <property type="component" value="Unassembled WGS sequence"/>
</dbReference>
<reference evidence="11" key="2">
    <citation type="submission" date="2020-10" db="UniProtKB">
        <authorList>
            <consortium name="WormBaseParasite"/>
        </authorList>
    </citation>
    <scope>IDENTIFICATION</scope>
</reference>
<dbReference type="PROSITE" id="PS51511">
    <property type="entry name" value="FIP_RBD"/>
    <property type="match status" value="1"/>
</dbReference>